<dbReference type="GO" id="GO:0003677">
    <property type="term" value="F:DNA binding"/>
    <property type="evidence" value="ECO:0007669"/>
    <property type="project" value="UniProtKB-KW"/>
</dbReference>
<dbReference type="KEGG" id="smo:SELMODRAFT_119451"/>
<dbReference type="InterPro" id="IPR040454">
    <property type="entry name" value="TF_IIIC_Tfc1/Sfc1"/>
</dbReference>
<evidence type="ECO:0000259" key="5">
    <source>
        <dbReference type="Pfam" id="PF09734"/>
    </source>
</evidence>
<dbReference type="eggNOG" id="KOG2473">
    <property type="taxonomic scope" value="Eukaryota"/>
</dbReference>
<keyword evidence="8" id="KW-1185">Reference proteome</keyword>
<feature type="domain" description="Transcription factor IIIC subunit Tfc1/Sfc1 triple barrel" evidence="6">
    <location>
        <begin position="20"/>
        <end position="121"/>
    </location>
</feature>
<dbReference type="STRING" id="88036.D8SKN2"/>
<evidence type="ECO:0000256" key="4">
    <source>
        <dbReference type="ARBA" id="ARBA00023242"/>
    </source>
</evidence>
<dbReference type="FunFam" id="3.30.200.160:FF:000002">
    <property type="entry name" value="Transcription factor IIIC, subunit 5"/>
    <property type="match status" value="1"/>
</dbReference>
<dbReference type="HOGENOM" id="CLU_016809_1_1_1"/>
<gene>
    <name evidence="7" type="ORF">SELMODRAFT_119451</name>
</gene>
<keyword evidence="4" id="KW-0539">Nucleus</keyword>
<dbReference type="PANTHER" id="PTHR13230">
    <property type="entry name" value="GENERAL TRANSCRIPTION FACTOR IIIC, POLYPEPTIDE 5"/>
    <property type="match status" value="1"/>
</dbReference>
<dbReference type="InterPro" id="IPR019136">
    <property type="entry name" value="TF_IIIC_su-5_HTH"/>
</dbReference>
<evidence type="ECO:0008006" key="9">
    <source>
        <dbReference type="Google" id="ProtNLM"/>
    </source>
</evidence>
<sequence>MAPVVKGSVSGVLPERRVFAVQYPGYPSSIDRAVETLGGEAGIAKVRASDAGYLELKFRPEDPYSHPAFGEPHRTSDLLLRISAPKQGDERNSADSRELDAEIIAHVEDSYVFDGMADYQYVLAVHSNGSSEKKSKQTKQRFDKGSLMDMEEEDLMILVPPLFSIKDMPEETLLRPSDRSKAKPVENPVQYGFWQMDFTPCFGLDFKAKDILFLSFFFFFLKDSEEWSLHKAMVKCFEERPIWVKTTLVQKLHDQGLEPTPSMLKRLLFRLAYNFLYGPFRTLWIKNGYDPRKDPASRKYQMLDFRVPRLLRYSVQQAPRREAENTFWRDECAFKVVPQKKFSFFQLYDLQDDFIKSQIEKPPERNTCSESTGWFRRGTLERMRQHVRLRFLALIPGDAARALEETETKNFERFKNKAGWRGGNRGALRHIDKSIDTMDDPGLFPEPLFAGFSSFLYCLCTL</sequence>
<dbReference type="OMA" id="NLRHAIP"/>
<dbReference type="Pfam" id="PF17682">
    <property type="entry name" value="Tau95_N"/>
    <property type="match status" value="1"/>
</dbReference>
<dbReference type="InterPro" id="IPR042536">
    <property type="entry name" value="TFIIIC_tauA_Sfc1"/>
</dbReference>
<dbReference type="Proteomes" id="UP000001514">
    <property type="component" value="Unassembled WGS sequence"/>
</dbReference>
<organism evidence="8">
    <name type="scientific">Selaginella moellendorffii</name>
    <name type="common">Spikemoss</name>
    <dbReference type="NCBI Taxonomy" id="88036"/>
    <lineage>
        <taxon>Eukaryota</taxon>
        <taxon>Viridiplantae</taxon>
        <taxon>Streptophyta</taxon>
        <taxon>Embryophyta</taxon>
        <taxon>Tracheophyta</taxon>
        <taxon>Lycopodiopsida</taxon>
        <taxon>Selaginellales</taxon>
        <taxon>Selaginellaceae</taxon>
        <taxon>Selaginella</taxon>
    </lineage>
</organism>
<dbReference type="InParanoid" id="D8SKN2"/>
<evidence type="ECO:0000256" key="1">
    <source>
        <dbReference type="ARBA" id="ARBA00004123"/>
    </source>
</evidence>
<dbReference type="Gramene" id="EFJ14877">
    <property type="protein sequence ID" value="EFJ14877"/>
    <property type="gene ID" value="SELMODRAFT_119451"/>
</dbReference>
<comment type="subcellular location">
    <subcellularLocation>
        <location evidence="1">Nucleus</location>
    </subcellularLocation>
</comment>
<dbReference type="InterPro" id="IPR041499">
    <property type="entry name" value="Tfc1/Sfc1_N"/>
</dbReference>
<evidence type="ECO:0000256" key="3">
    <source>
        <dbReference type="ARBA" id="ARBA00023163"/>
    </source>
</evidence>
<dbReference type="AlphaFoldDB" id="D8SKN2"/>
<feature type="domain" description="Transcription factor IIIC subunit 5 HTH" evidence="5">
    <location>
        <begin position="231"/>
        <end position="306"/>
    </location>
</feature>
<reference evidence="7 8" key="1">
    <citation type="journal article" date="2011" name="Science">
        <title>The Selaginella genome identifies genetic changes associated with the evolution of vascular plants.</title>
        <authorList>
            <person name="Banks J.A."/>
            <person name="Nishiyama T."/>
            <person name="Hasebe M."/>
            <person name="Bowman J.L."/>
            <person name="Gribskov M."/>
            <person name="dePamphilis C."/>
            <person name="Albert V.A."/>
            <person name="Aono N."/>
            <person name="Aoyama T."/>
            <person name="Ambrose B.A."/>
            <person name="Ashton N.W."/>
            <person name="Axtell M.J."/>
            <person name="Barker E."/>
            <person name="Barker M.S."/>
            <person name="Bennetzen J.L."/>
            <person name="Bonawitz N.D."/>
            <person name="Chapple C."/>
            <person name="Cheng C."/>
            <person name="Correa L.G."/>
            <person name="Dacre M."/>
            <person name="DeBarry J."/>
            <person name="Dreyer I."/>
            <person name="Elias M."/>
            <person name="Engstrom E.M."/>
            <person name="Estelle M."/>
            <person name="Feng L."/>
            <person name="Finet C."/>
            <person name="Floyd S.K."/>
            <person name="Frommer W.B."/>
            <person name="Fujita T."/>
            <person name="Gramzow L."/>
            <person name="Gutensohn M."/>
            <person name="Harholt J."/>
            <person name="Hattori M."/>
            <person name="Heyl A."/>
            <person name="Hirai T."/>
            <person name="Hiwatashi Y."/>
            <person name="Ishikawa M."/>
            <person name="Iwata M."/>
            <person name="Karol K.G."/>
            <person name="Koehler B."/>
            <person name="Kolukisaoglu U."/>
            <person name="Kubo M."/>
            <person name="Kurata T."/>
            <person name="Lalonde S."/>
            <person name="Li K."/>
            <person name="Li Y."/>
            <person name="Litt A."/>
            <person name="Lyons E."/>
            <person name="Manning G."/>
            <person name="Maruyama T."/>
            <person name="Michael T.P."/>
            <person name="Mikami K."/>
            <person name="Miyazaki S."/>
            <person name="Morinaga S."/>
            <person name="Murata T."/>
            <person name="Mueller-Roeber B."/>
            <person name="Nelson D.R."/>
            <person name="Obara M."/>
            <person name="Oguri Y."/>
            <person name="Olmstead R.G."/>
            <person name="Onodera N."/>
            <person name="Petersen B.L."/>
            <person name="Pils B."/>
            <person name="Prigge M."/>
            <person name="Rensing S.A."/>
            <person name="Riano-Pachon D.M."/>
            <person name="Roberts A.W."/>
            <person name="Sato Y."/>
            <person name="Scheller H.V."/>
            <person name="Schulz B."/>
            <person name="Schulz C."/>
            <person name="Shakirov E.V."/>
            <person name="Shibagaki N."/>
            <person name="Shinohara N."/>
            <person name="Shippen D.E."/>
            <person name="Soerensen I."/>
            <person name="Sotooka R."/>
            <person name="Sugimoto N."/>
            <person name="Sugita M."/>
            <person name="Sumikawa N."/>
            <person name="Tanurdzic M."/>
            <person name="Theissen G."/>
            <person name="Ulvskov P."/>
            <person name="Wakazuki S."/>
            <person name="Weng J.K."/>
            <person name="Willats W.W."/>
            <person name="Wipf D."/>
            <person name="Wolf P.G."/>
            <person name="Yang L."/>
            <person name="Zimmer A.D."/>
            <person name="Zhu Q."/>
            <person name="Mitros T."/>
            <person name="Hellsten U."/>
            <person name="Loque D."/>
            <person name="Otillar R."/>
            <person name="Salamov A."/>
            <person name="Schmutz J."/>
            <person name="Shapiro H."/>
            <person name="Lindquist E."/>
            <person name="Lucas S."/>
            <person name="Rokhsar D."/>
            <person name="Grigoriev I.V."/>
        </authorList>
    </citation>
    <scope>NUCLEOTIDE SEQUENCE [LARGE SCALE GENOMIC DNA]</scope>
</reference>
<dbReference type="EMBL" id="GL377625">
    <property type="protein sequence ID" value="EFJ14877.1"/>
    <property type="molecule type" value="Genomic_DNA"/>
</dbReference>
<accession>D8SKN2</accession>
<dbReference type="GO" id="GO:0000127">
    <property type="term" value="C:transcription factor TFIIIC complex"/>
    <property type="evidence" value="ECO:0000318"/>
    <property type="project" value="GO_Central"/>
</dbReference>
<evidence type="ECO:0000313" key="8">
    <source>
        <dbReference type="Proteomes" id="UP000001514"/>
    </source>
</evidence>
<keyword evidence="2" id="KW-0238">DNA-binding</keyword>
<dbReference type="PANTHER" id="PTHR13230:SF5">
    <property type="entry name" value="GENERAL TRANSCRIPTION FACTOR 3C POLYPEPTIDE 5"/>
    <property type="match status" value="1"/>
</dbReference>
<dbReference type="GO" id="GO:0005634">
    <property type="term" value="C:nucleus"/>
    <property type="evidence" value="ECO:0007669"/>
    <property type="project" value="UniProtKB-SubCell"/>
</dbReference>
<evidence type="ECO:0000313" key="7">
    <source>
        <dbReference type="EMBL" id="EFJ14877.1"/>
    </source>
</evidence>
<name>D8SKN2_SELML</name>
<dbReference type="FunCoup" id="D8SKN2">
    <property type="interactions" value="4028"/>
</dbReference>
<proteinExistence type="predicted"/>
<protein>
    <recommendedName>
        <fullName evidence="9">Transcription factor IIIC subunit 5 HTH domain-containing protein</fullName>
    </recommendedName>
</protein>
<evidence type="ECO:0000256" key="2">
    <source>
        <dbReference type="ARBA" id="ARBA00023125"/>
    </source>
</evidence>
<dbReference type="Gene3D" id="3.30.200.160">
    <property type="entry name" value="TFIIIC, subcomplex tauA, subunit Sfc1, barrel domain"/>
    <property type="match status" value="1"/>
</dbReference>
<keyword evidence="3" id="KW-0804">Transcription</keyword>
<evidence type="ECO:0000259" key="6">
    <source>
        <dbReference type="Pfam" id="PF17682"/>
    </source>
</evidence>
<dbReference type="GO" id="GO:0006384">
    <property type="term" value="P:transcription initiation at RNA polymerase III promoter"/>
    <property type="evidence" value="ECO:0007669"/>
    <property type="project" value="InterPro"/>
</dbReference>
<dbReference type="Pfam" id="PF09734">
    <property type="entry name" value="Tau95"/>
    <property type="match status" value="1"/>
</dbReference>